<keyword evidence="3" id="KW-1185">Reference proteome</keyword>
<name>A0A183EN96_9BILA</name>
<feature type="compositionally biased region" description="Low complexity" evidence="1">
    <location>
        <begin position="97"/>
        <end position="110"/>
    </location>
</feature>
<dbReference type="EMBL" id="UYRT01095099">
    <property type="protein sequence ID" value="VDN40030.1"/>
    <property type="molecule type" value="Genomic_DNA"/>
</dbReference>
<dbReference type="WBParaSite" id="GPUH_0002246401-mRNA-1">
    <property type="protein sequence ID" value="GPUH_0002246401-mRNA-1"/>
    <property type="gene ID" value="GPUH_0002246401"/>
</dbReference>
<gene>
    <name evidence="2" type="ORF">GPUH_LOCUS22437</name>
</gene>
<feature type="compositionally biased region" description="Basic and acidic residues" evidence="1">
    <location>
        <begin position="177"/>
        <end position="186"/>
    </location>
</feature>
<evidence type="ECO:0000313" key="2">
    <source>
        <dbReference type="EMBL" id="VDN40030.1"/>
    </source>
</evidence>
<dbReference type="Proteomes" id="UP000271098">
    <property type="component" value="Unassembled WGS sequence"/>
</dbReference>
<feature type="compositionally biased region" description="Pro residues" evidence="1">
    <location>
        <begin position="111"/>
        <end position="124"/>
    </location>
</feature>
<reference evidence="4" key="1">
    <citation type="submission" date="2016-06" db="UniProtKB">
        <authorList>
            <consortium name="WormBaseParasite"/>
        </authorList>
    </citation>
    <scope>IDENTIFICATION</scope>
</reference>
<feature type="region of interest" description="Disordered" evidence="1">
    <location>
        <begin position="78"/>
        <end position="186"/>
    </location>
</feature>
<evidence type="ECO:0000313" key="3">
    <source>
        <dbReference type="Proteomes" id="UP000271098"/>
    </source>
</evidence>
<dbReference type="AlphaFoldDB" id="A0A183EN96"/>
<organism evidence="4">
    <name type="scientific">Gongylonema pulchrum</name>
    <dbReference type="NCBI Taxonomy" id="637853"/>
    <lineage>
        <taxon>Eukaryota</taxon>
        <taxon>Metazoa</taxon>
        <taxon>Ecdysozoa</taxon>
        <taxon>Nematoda</taxon>
        <taxon>Chromadorea</taxon>
        <taxon>Rhabditida</taxon>
        <taxon>Spirurina</taxon>
        <taxon>Spiruromorpha</taxon>
        <taxon>Spiruroidea</taxon>
        <taxon>Gongylonematidae</taxon>
        <taxon>Gongylonema</taxon>
    </lineage>
</organism>
<sequence length="259" mass="29879">ASCENCQNIREHYIRKQRVFVRKVIRKEELRKAEQIERVRAAREARIQEEFEEEEERRKRLLYRKWCENYKAGLASLRSQSSSWRPPVQPSGPVLHQQPLWRPPRQQLPPLRVPSPPPPPPPRAPSASSSSLITTAEEAQPSGSNWVPLLPDNDDSEELQEDASILAGYGPRRKRPKEQLLEQQKRVDGVNRPVSVRAARGGAALMRVWIGKTVIFFEFWVFISAYHYLESSANTSKSSHWIPLPRASAHEPSRIVRHH</sequence>
<reference evidence="2 3" key="2">
    <citation type="submission" date="2018-11" db="EMBL/GenBank/DDBJ databases">
        <authorList>
            <consortium name="Pathogen Informatics"/>
        </authorList>
    </citation>
    <scope>NUCLEOTIDE SEQUENCE [LARGE SCALE GENOMIC DNA]</scope>
</reference>
<accession>A0A183EN96</accession>
<evidence type="ECO:0000313" key="4">
    <source>
        <dbReference type="WBParaSite" id="GPUH_0002246401-mRNA-1"/>
    </source>
</evidence>
<proteinExistence type="predicted"/>
<feature type="compositionally biased region" description="Acidic residues" evidence="1">
    <location>
        <begin position="152"/>
        <end position="161"/>
    </location>
</feature>
<evidence type="ECO:0000256" key="1">
    <source>
        <dbReference type="SAM" id="MobiDB-lite"/>
    </source>
</evidence>
<protein>
    <submittedName>
        <fullName evidence="2 4">Uncharacterized protein</fullName>
    </submittedName>
</protein>